<comment type="similarity">
    <text evidence="1 6">Belongs to the peptidase S8 family.</text>
</comment>
<dbReference type="PIRSF" id="PIRSF037894">
    <property type="entry name" value="Subtilisin_rel_CspABC"/>
    <property type="match status" value="1"/>
</dbReference>
<keyword evidence="2 6" id="KW-0645">Protease</keyword>
<dbReference type="Gene3D" id="3.40.50.200">
    <property type="entry name" value="Peptidase S8/S53 domain"/>
    <property type="match status" value="1"/>
</dbReference>
<dbReference type="Proteomes" id="UP000191056">
    <property type="component" value="Unassembled WGS sequence"/>
</dbReference>
<evidence type="ECO:0000256" key="3">
    <source>
        <dbReference type="ARBA" id="ARBA00022801"/>
    </source>
</evidence>
<evidence type="ECO:0000313" key="11">
    <source>
        <dbReference type="Proteomes" id="UP000265930"/>
    </source>
</evidence>
<feature type="domain" description="Peptidase S8/S53" evidence="7">
    <location>
        <begin position="434"/>
        <end position="527"/>
    </location>
</feature>
<accession>A0A1V4I7W9</accession>
<gene>
    <name evidence="8" type="ORF">CLCHR_46350</name>
    <name evidence="9" type="ORF">D2A34_15290</name>
</gene>
<dbReference type="STRING" id="225345.CLCHR_46350"/>
<proteinExistence type="inferred from homology"/>
<feature type="active site" description="Charge relay system" evidence="5 6">
    <location>
        <position position="502"/>
    </location>
</feature>
<dbReference type="Gene3D" id="2.60.120.1290">
    <property type="match status" value="1"/>
</dbReference>
<dbReference type="AlphaFoldDB" id="A0A1V4I7W9"/>
<keyword evidence="10" id="KW-1185">Reference proteome</keyword>
<dbReference type="CDD" id="cd07478">
    <property type="entry name" value="Peptidases_S8_CspA-like"/>
    <property type="match status" value="1"/>
</dbReference>
<feature type="domain" description="Peptidase S8/S53" evidence="7">
    <location>
        <begin position="99"/>
        <end position="227"/>
    </location>
</feature>
<feature type="active site" description="Charge relay system" evidence="5 6">
    <location>
        <position position="179"/>
    </location>
</feature>
<name>A0A1V4I7W9_9CLOT</name>
<dbReference type="GO" id="GO:0006508">
    <property type="term" value="P:proteolysis"/>
    <property type="evidence" value="ECO:0007669"/>
    <property type="project" value="UniProtKB-KW"/>
</dbReference>
<keyword evidence="4 6" id="KW-0720">Serine protease</keyword>
<dbReference type="SUPFAM" id="SSF52743">
    <property type="entry name" value="Subtilisin-like"/>
    <property type="match status" value="1"/>
</dbReference>
<dbReference type="EMBL" id="QXDJ01000003">
    <property type="protein sequence ID" value="RII34502.1"/>
    <property type="molecule type" value="Genomic_DNA"/>
</dbReference>
<sequence length="618" mass="68745">MPVPRKCSLYYGDAPNYLVAYRGNFKEEIDRVSYACGDIITDTIGVISVPTEYIDQLYRDVPSILYVDPRSKYVLQAVSPSSVDNINAIKINPYLDLTGRGVLIGMVDTGIDYLNDEFIREDDTSRIVSIWDQTIQDTTDLSVYIGKTYSNAEINNAIQAYRNNQVPYSIVPTKDDIGHGTQMAGIIGARGFNQDFQGIAPGSEYVIVKLMESKSFRNELEANGVPYTPIYDVSEILAAIDYLKNYSVAVNRPMVIYIGVGTTEGSHDGNNIISRYITSIGRIRGLIPVNGVGNEGASDGHASGIIQQVGGISTVELRIPREIKYFSFGIWITKPNIVSLNVISPNGEASNFIKAKSKQVETINFVFFRTQMVIKYYMPEHFTGHELIAINFNNIKAGIWTFQLRGDYITDGRYNIWLPPQKTLPENTRFLQSNPYTTLTVPSTGRNVATVAYYGNNNALIAASGKGPNLNEYIINPDIATLGVDIITTKPLGGTVTVSGSSVAAAIIAGACALLLQWGIINGNDRTMFSTKVIAYLILGADRSNTIYRYPNREIGYGFFDLLGTFNIISRSYRTDLEFINGRREFNEYYVNKLFVRIPDGITKRIIRRNNLNIIKLN</sequence>
<evidence type="ECO:0000256" key="6">
    <source>
        <dbReference type="PROSITE-ProRule" id="PRU01240"/>
    </source>
</evidence>
<dbReference type="PANTHER" id="PTHR43806">
    <property type="entry name" value="PEPTIDASE S8"/>
    <property type="match status" value="1"/>
</dbReference>
<reference evidence="8 10" key="1">
    <citation type="submission" date="2017-03" db="EMBL/GenBank/DDBJ databases">
        <title>Genome sequence of Clostridium chromiireducens DSM 23318.</title>
        <authorList>
            <person name="Poehlein A."/>
            <person name="Daniel R."/>
        </authorList>
    </citation>
    <scope>NUCLEOTIDE SEQUENCE [LARGE SCALE GENOMIC DNA]</scope>
    <source>
        <strain evidence="8 10">DSM 23318</strain>
    </source>
</reference>
<dbReference type="InterPro" id="IPR015500">
    <property type="entry name" value="Peptidase_S8_subtilisin-rel"/>
</dbReference>
<evidence type="ECO:0000313" key="9">
    <source>
        <dbReference type="EMBL" id="RII34502.1"/>
    </source>
</evidence>
<reference evidence="9 11" key="2">
    <citation type="submission" date="2018-08" db="EMBL/GenBank/DDBJ databases">
        <title>Genome of Clostridium chromiireducens C1, DSM12136.</title>
        <authorList>
            <person name="Xing M."/>
            <person name="Wei Y."/>
            <person name="Ang E.L."/>
            <person name="Zhao H."/>
            <person name="Zhang Y."/>
        </authorList>
    </citation>
    <scope>NUCLEOTIDE SEQUENCE [LARGE SCALE GENOMIC DNA]</scope>
    <source>
        <strain evidence="9 11">C1</strain>
    </source>
</reference>
<feature type="active site" description="Charge relay system" evidence="5 6">
    <location>
        <position position="108"/>
    </location>
</feature>
<evidence type="ECO:0000313" key="8">
    <source>
        <dbReference type="EMBL" id="OPJ55715.1"/>
    </source>
</evidence>
<evidence type="ECO:0000256" key="5">
    <source>
        <dbReference type="PIRSR" id="PIRSR615500-1"/>
    </source>
</evidence>
<dbReference type="InterPro" id="IPR050131">
    <property type="entry name" value="Peptidase_S8_subtilisin-like"/>
</dbReference>
<evidence type="ECO:0000256" key="2">
    <source>
        <dbReference type="ARBA" id="ARBA00022670"/>
    </source>
</evidence>
<keyword evidence="3 6" id="KW-0378">Hydrolase</keyword>
<dbReference type="OrthoDB" id="2744137at2"/>
<dbReference type="Pfam" id="PF00082">
    <property type="entry name" value="Peptidase_S8"/>
    <property type="match status" value="2"/>
</dbReference>
<dbReference type="InterPro" id="IPR034045">
    <property type="entry name" value="Pep_S8_CspA-like"/>
</dbReference>
<evidence type="ECO:0000256" key="1">
    <source>
        <dbReference type="ARBA" id="ARBA00011073"/>
    </source>
</evidence>
<dbReference type="InterPro" id="IPR017310">
    <property type="entry name" value="Pept_S8A_subtilisin_clostridia"/>
</dbReference>
<dbReference type="InterPro" id="IPR023827">
    <property type="entry name" value="Peptidase_S8_Asp-AS"/>
</dbReference>
<evidence type="ECO:0000313" key="10">
    <source>
        <dbReference type="Proteomes" id="UP000191056"/>
    </source>
</evidence>
<dbReference type="InterPro" id="IPR036852">
    <property type="entry name" value="Peptidase_S8/S53_dom_sf"/>
</dbReference>
<evidence type="ECO:0000256" key="4">
    <source>
        <dbReference type="ARBA" id="ARBA00022825"/>
    </source>
</evidence>
<protein>
    <submittedName>
        <fullName evidence="9">Peptidase S8 and S53 subtilisin kexin sedolisin</fullName>
    </submittedName>
    <submittedName>
        <fullName evidence="8">Subtilase family protein</fullName>
    </submittedName>
</protein>
<dbReference type="PROSITE" id="PS00136">
    <property type="entry name" value="SUBTILASE_ASP"/>
    <property type="match status" value="1"/>
</dbReference>
<evidence type="ECO:0000259" key="7">
    <source>
        <dbReference type="Pfam" id="PF00082"/>
    </source>
</evidence>
<dbReference type="Proteomes" id="UP000265930">
    <property type="component" value="Unassembled WGS sequence"/>
</dbReference>
<dbReference type="PANTHER" id="PTHR43806:SF11">
    <property type="entry name" value="CEREVISIN-RELATED"/>
    <property type="match status" value="1"/>
</dbReference>
<dbReference type="PROSITE" id="PS51892">
    <property type="entry name" value="SUBTILASE"/>
    <property type="match status" value="1"/>
</dbReference>
<comment type="caution">
    <text evidence="8">The sequence shown here is derived from an EMBL/GenBank/DDBJ whole genome shotgun (WGS) entry which is preliminary data.</text>
</comment>
<dbReference type="EMBL" id="MZGT01000119">
    <property type="protein sequence ID" value="OPJ55715.1"/>
    <property type="molecule type" value="Genomic_DNA"/>
</dbReference>
<dbReference type="PRINTS" id="PR00723">
    <property type="entry name" value="SUBTILISIN"/>
</dbReference>
<dbReference type="GO" id="GO:0004252">
    <property type="term" value="F:serine-type endopeptidase activity"/>
    <property type="evidence" value="ECO:0007669"/>
    <property type="project" value="UniProtKB-UniRule"/>
</dbReference>
<organism evidence="8 10">
    <name type="scientific">Clostridium chromiireducens</name>
    <dbReference type="NCBI Taxonomy" id="225345"/>
    <lineage>
        <taxon>Bacteria</taxon>
        <taxon>Bacillati</taxon>
        <taxon>Bacillota</taxon>
        <taxon>Clostridia</taxon>
        <taxon>Eubacteriales</taxon>
        <taxon>Clostridiaceae</taxon>
        <taxon>Clostridium</taxon>
    </lineage>
</organism>
<dbReference type="InterPro" id="IPR000209">
    <property type="entry name" value="Peptidase_S8/S53_dom"/>
</dbReference>